<evidence type="ECO:0000313" key="2">
    <source>
        <dbReference type="Proteomes" id="UP001187192"/>
    </source>
</evidence>
<comment type="caution">
    <text evidence="1">The sequence shown here is derived from an EMBL/GenBank/DDBJ whole genome shotgun (WGS) entry which is preliminary data.</text>
</comment>
<dbReference type="EMBL" id="BTGU01000114">
    <property type="protein sequence ID" value="GMN61596.1"/>
    <property type="molecule type" value="Genomic_DNA"/>
</dbReference>
<accession>A0AA88J5B2</accession>
<dbReference type="Proteomes" id="UP001187192">
    <property type="component" value="Unassembled WGS sequence"/>
</dbReference>
<dbReference type="AlphaFoldDB" id="A0AA88J5B2"/>
<proteinExistence type="predicted"/>
<reference evidence="1" key="1">
    <citation type="submission" date="2023-07" db="EMBL/GenBank/DDBJ databases">
        <title>draft genome sequence of fig (Ficus carica).</title>
        <authorList>
            <person name="Takahashi T."/>
            <person name="Nishimura K."/>
        </authorList>
    </citation>
    <scope>NUCLEOTIDE SEQUENCE</scope>
</reference>
<protein>
    <submittedName>
        <fullName evidence="1">Uncharacterized protein</fullName>
    </submittedName>
</protein>
<organism evidence="1 2">
    <name type="scientific">Ficus carica</name>
    <name type="common">Common fig</name>
    <dbReference type="NCBI Taxonomy" id="3494"/>
    <lineage>
        <taxon>Eukaryota</taxon>
        <taxon>Viridiplantae</taxon>
        <taxon>Streptophyta</taxon>
        <taxon>Embryophyta</taxon>
        <taxon>Tracheophyta</taxon>
        <taxon>Spermatophyta</taxon>
        <taxon>Magnoliopsida</taxon>
        <taxon>eudicotyledons</taxon>
        <taxon>Gunneridae</taxon>
        <taxon>Pentapetalae</taxon>
        <taxon>rosids</taxon>
        <taxon>fabids</taxon>
        <taxon>Rosales</taxon>
        <taxon>Moraceae</taxon>
        <taxon>Ficeae</taxon>
        <taxon>Ficus</taxon>
    </lineage>
</organism>
<gene>
    <name evidence="1" type="ORF">TIFTF001_030685</name>
</gene>
<evidence type="ECO:0000313" key="1">
    <source>
        <dbReference type="EMBL" id="GMN61596.1"/>
    </source>
</evidence>
<feature type="non-terminal residue" evidence="1">
    <location>
        <position position="1"/>
    </location>
</feature>
<name>A0AA88J5B2_FICCA</name>
<sequence length="22" mass="2747">FFFFLILKNVIFTKAYWLDSYA</sequence>
<keyword evidence="2" id="KW-1185">Reference proteome</keyword>